<evidence type="ECO:0000313" key="1">
    <source>
        <dbReference type="EMBL" id="KAJ2812353.1"/>
    </source>
</evidence>
<dbReference type="Proteomes" id="UP001140096">
    <property type="component" value="Unassembled WGS sequence"/>
</dbReference>
<accession>A0ACC1LNM5</accession>
<sequence length="452" mass="49081">MADSSAKAVFVDIAHLPVVRRALEQGMKFLAERVIVIDSGYCGDNQFTRLSQILSTQSYQPLYINSKWESARTLAIVIYSSGTTGLPKGVRLSHRSFIAQSVTQSAMIRYVESQLQVEGAVPASEATTLLPPRSLAVLPFAHVYGLTALVTNSIALGKSQYILNDYSVDGLLAAIQEYKIEAALVIPSIISQISNHRNLSAYDLSSLRGFGSGASHLPASLYDKITKGLAVDVGSGYGMSETCGGVTIMSKYKYAPGSVGFLHPGVEVKIIDPQGQCLGYGQEGEICVRGDIVMLGYLNRAEETRKAIDHDGFLHTGDIGYISESNHMFITDRLKELIKYKGLQVPPTELETILTDHPLVLDAGVIGVEDRERGSEVPKAYVVLSDPHISSSKALCEKIAKELVEWVAGRVAPHKQLRGGVEIVNLIARNQAGKVLRTELRAKHAARYNGKL</sequence>
<organism evidence="1 2">
    <name type="scientific">Coemansia furcata</name>
    <dbReference type="NCBI Taxonomy" id="417177"/>
    <lineage>
        <taxon>Eukaryota</taxon>
        <taxon>Fungi</taxon>
        <taxon>Fungi incertae sedis</taxon>
        <taxon>Zoopagomycota</taxon>
        <taxon>Kickxellomycotina</taxon>
        <taxon>Kickxellomycetes</taxon>
        <taxon>Kickxellales</taxon>
        <taxon>Kickxellaceae</taxon>
        <taxon>Coemansia</taxon>
    </lineage>
</organism>
<reference evidence="1" key="1">
    <citation type="submission" date="2022-07" db="EMBL/GenBank/DDBJ databases">
        <title>Phylogenomic reconstructions and comparative analyses of Kickxellomycotina fungi.</title>
        <authorList>
            <person name="Reynolds N.K."/>
            <person name="Stajich J.E."/>
            <person name="Barry K."/>
            <person name="Grigoriev I.V."/>
            <person name="Crous P."/>
            <person name="Smith M.E."/>
        </authorList>
    </citation>
    <scope>NUCLEOTIDE SEQUENCE</scope>
    <source>
        <strain evidence="1">CBS 102833</strain>
    </source>
</reference>
<gene>
    <name evidence="1" type="ORF">H4S07_001456</name>
</gene>
<proteinExistence type="predicted"/>
<comment type="caution">
    <text evidence="1">The sequence shown here is derived from an EMBL/GenBank/DDBJ whole genome shotgun (WGS) entry which is preliminary data.</text>
</comment>
<dbReference type="EMBL" id="JANBUP010000240">
    <property type="protein sequence ID" value="KAJ2812353.1"/>
    <property type="molecule type" value="Genomic_DNA"/>
</dbReference>
<protein>
    <submittedName>
        <fullName evidence="1">Uncharacterized protein</fullName>
    </submittedName>
</protein>
<name>A0ACC1LNM5_9FUNG</name>
<keyword evidence="2" id="KW-1185">Reference proteome</keyword>
<evidence type="ECO:0000313" key="2">
    <source>
        <dbReference type="Proteomes" id="UP001140096"/>
    </source>
</evidence>